<dbReference type="Pfam" id="PF13302">
    <property type="entry name" value="Acetyltransf_3"/>
    <property type="match status" value="1"/>
</dbReference>
<evidence type="ECO:0000313" key="3">
    <source>
        <dbReference type="Proteomes" id="UP000803844"/>
    </source>
</evidence>
<organism evidence="2 3">
    <name type="scientific">Cryphonectria parasitica (strain ATCC 38755 / EP155)</name>
    <dbReference type="NCBI Taxonomy" id="660469"/>
    <lineage>
        <taxon>Eukaryota</taxon>
        <taxon>Fungi</taxon>
        <taxon>Dikarya</taxon>
        <taxon>Ascomycota</taxon>
        <taxon>Pezizomycotina</taxon>
        <taxon>Sordariomycetes</taxon>
        <taxon>Sordariomycetidae</taxon>
        <taxon>Diaporthales</taxon>
        <taxon>Cryphonectriaceae</taxon>
        <taxon>Cryphonectria-Endothia species complex</taxon>
        <taxon>Cryphonectria</taxon>
    </lineage>
</organism>
<dbReference type="InterPro" id="IPR000182">
    <property type="entry name" value="GNAT_dom"/>
</dbReference>
<evidence type="ECO:0000313" key="2">
    <source>
        <dbReference type="EMBL" id="KAF3761726.1"/>
    </source>
</evidence>
<dbReference type="GO" id="GO:0016747">
    <property type="term" value="F:acyltransferase activity, transferring groups other than amino-acyl groups"/>
    <property type="evidence" value="ECO:0007669"/>
    <property type="project" value="InterPro"/>
</dbReference>
<dbReference type="Gene3D" id="3.40.630.30">
    <property type="match status" value="1"/>
</dbReference>
<reference evidence="2" key="1">
    <citation type="journal article" date="2020" name="Phytopathology">
        <title>Genome sequence of the chestnut blight fungus Cryphonectria parasitica EP155: A fundamental resource for an archetypical invasive plant pathogen.</title>
        <authorList>
            <person name="Crouch J.A."/>
            <person name="Dawe A."/>
            <person name="Aerts A."/>
            <person name="Barry K."/>
            <person name="Churchill A.C.L."/>
            <person name="Grimwood J."/>
            <person name="Hillman B."/>
            <person name="Milgroom M.G."/>
            <person name="Pangilinan J."/>
            <person name="Smith M."/>
            <person name="Salamov A."/>
            <person name="Schmutz J."/>
            <person name="Yadav J."/>
            <person name="Grigoriev I.V."/>
            <person name="Nuss D."/>
        </authorList>
    </citation>
    <scope>NUCLEOTIDE SEQUENCE</scope>
    <source>
        <strain evidence="2">EP155</strain>
    </source>
</reference>
<dbReference type="Proteomes" id="UP000803844">
    <property type="component" value="Unassembled WGS sequence"/>
</dbReference>
<dbReference type="GeneID" id="63836319"/>
<dbReference type="OrthoDB" id="630895at2759"/>
<comment type="caution">
    <text evidence="2">The sequence shown here is derived from an EMBL/GenBank/DDBJ whole genome shotgun (WGS) entry which is preliminary data.</text>
</comment>
<dbReference type="AlphaFoldDB" id="A0A9P4XVR3"/>
<keyword evidence="3" id="KW-1185">Reference proteome</keyword>
<dbReference type="RefSeq" id="XP_040772705.1">
    <property type="nucleotide sequence ID" value="XM_040919190.1"/>
</dbReference>
<dbReference type="PANTHER" id="PTHR43792">
    <property type="entry name" value="GNAT FAMILY, PUTATIVE (AFU_ORTHOLOGUE AFUA_3G00765)-RELATED-RELATED"/>
    <property type="match status" value="1"/>
</dbReference>
<dbReference type="PROSITE" id="PS51186">
    <property type="entry name" value="GNAT"/>
    <property type="match status" value="1"/>
</dbReference>
<dbReference type="CDD" id="cd04301">
    <property type="entry name" value="NAT_SF"/>
    <property type="match status" value="1"/>
</dbReference>
<sequence length="201" mass="21880">MSDPNFFIESERLYLSYLLPDNDAHCDFLVKLWNTPEFIASIGGKPTSVTTREAARQQLAGRFQAEHARNGYGTYLVGLKPETAAVAPPAGGTPIGTVSLMRGEPPNCYTAPDIGFAILPEYMRRGLATEAAQTLMDYVEREKGVKDVLGLCDPNNEGSKAVFRRLGFEDRGQKVLKIFGGITGQAFAKPGMDQDLGVYGL</sequence>
<dbReference type="PANTHER" id="PTHR43792:SF16">
    <property type="entry name" value="N-ACETYLTRANSFERASE DOMAIN-CONTAINING PROTEIN"/>
    <property type="match status" value="1"/>
</dbReference>
<proteinExistence type="predicted"/>
<dbReference type="InterPro" id="IPR016181">
    <property type="entry name" value="Acyl_CoA_acyltransferase"/>
</dbReference>
<gene>
    <name evidence="2" type="ORF">M406DRAFT_295410</name>
</gene>
<evidence type="ECO:0000259" key="1">
    <source>
        <dbReference type="PROSITE" id="PS51186"/>
    </source>
</evidence>
<dbReference type="InterPro" id="IPR051531">
    <property type="entry name" value="N-acetyltransferase"/>
</dbReference>
<feature type="domain" description="N-acetyltransferase" evidence="1">
    <location>
        <begin position="49"/>
        <end position="197"/>
    </location>
</feature>
<dbReference type="EMBL" id="MU032351">
    <property type="protein sequence ID" value="KAF3761726.1"/>
    <property type="molecule type" value="Genomic_DNA"/>
</dbReference>
<dbReference type="SUPFAM" id="SSF55729">
    <property type="entry name" value="Acyl-CoA N-acyltransferases (Nat)"/>
    <property type="match status" value="1"/>
</dbReference>
<name>A0A9P4XVR3_CRYP1</name>
<protein>
    <submittedName>
        <fullName evidence="2">Acyl-CoA N-acyltransferase</fullName>
    </submittedName>
</protein>
<accession>A0A9P4XVR3</accession>